<name>A0A175R3K8_9HYPH</name>
<reference evidence="2 3" key="1">
    <citation type="journal article" date="2016" name="Front. Microbiol.">
        <title>Genomic Resource of Rice Seed Associated Bacteria.</title>
        <authorList>
            <person name="Midha S."/>
            <person name="Bansal K."/>
            <person name="Sharma S."/>
            <person name="Kumar N."/>
            <person name="Patil P.P."/>
            <person name="Chaudhry V."/>
            <person name="Patil P.B."/>
        </authorList>
    </citation>
    <scope>NUCLEOTIDE SEQUENCE [LARGE SCALE GENOMIC DNA]</scope>
    <source>
        <strain evidence="2 3">NS226</strain>
    </source>
</reference>
<evidence type="ECO:0000313" key="2">
    <source>
        <dbReference type="EMBL" id="KTQ85098.1"/>
    </source>
</evidence>
<gene>
    <name evidence="2" type="ORF">NS226_21140</name>
</gene>
<dbReference type="Proteomes" id="UP000078272">
    <property type="component" value="Unassembled WGS sequence"/>
</dbReference>
<evidence type="ECO:0000313" key="3">
    <source>
        <dbReference type="Proteomes" id="UP000078272"/>
    </source>
</evidence>
<comment type="caution">
    <text evidence="2">The sequence shown here is derived from an EMBL/GenBank/DDBJ whole genome shotgun (WGS) entry which is preliminary data.</text>
</comment>
<protein>
    <submittedName>
        <fullName evidence="2">Uncharacterized protein</fullName>
    </submittedName>
</protein>
<dbReference type="EMBL" id="LDPZ01000068">
    <property type="protein sequence ID" value="KTQ85098.1"/>
    <property type="molecule type" value="Genomic_DNA"/>
</dbReference>
<feature type="region of interest" description="Disordered" evidence="1">
    <location>
        <begin position="1"/>
        <end position="32"/>
    </location>
</feature>
<dbReference type="PATRIC" id="fig|401562.3.peg.4665"/>
<dbReference type="AlphaFoldDB" id="A0A175R3K8"/>
<accession>A0A175R3K8</accession>
<proteinExistence type="predicted"/>
<evidence type="ECO:0000256" key="1">
    <source>
        <dbReference type="SAM" id="MobiDB-lite"/>
    </source>
</evidence>
<dbReference type="OrthoDB" id="8456912at2"/>
<sequence>MRADFPFSPPTGWVPSDYADEISPPPRDTPNDWIIERSNAHAKTPHALLAGSDESLPTRSNVPADVAQALLSAPDAGLGHLIGGTKIAAGQIVSFLAFFDLGKTDILVAPDGTWSSADTLPIDPSATMFCELGDGETLAFSLDEIARNHADTIRLSEPEMVTVDLWHWSDDVPFVLAIGKDGTLGFLQVVDEPTTNEAETIGAPEPETTEA</sequence>
<organism evidence="2 3">
    <name type="scientific">Aureimonas ureilytica</name>
    <dbReference type="NCBI Taxonomy" id="401562"/>
    <lineage>
        <taxon>Bacteria</taxon>
        <taxon>Pseudomonadati</taxon>
        <taxon>Pseudomonadota</taxon>
        <taxon>Alphaproteobacteria</taxon>
        <taxon>Hyphomicrobiales</taxon>
        <taxon>Aurantimonadaceae</taxon>
        <taxon>Aureimonas</taxon>
    </lineage>
</organism>
<dbReference type="RefSeq" id="WP_058636648.1">
    <property type="nucleotide sequence ID" value="NZ_LDPZ01000068.1"/>
</dbReference>